<feature type="compositionally biased region" description="Low complexity" evidence="1">
    <location>
        <begin position="89"/>
        <end position="100"/>
    </location>
</feature>
<evidence type="ECO:0000256" key="1">
    <source>
        <dbReference type="SAM" id="MobiDB-lite"/>
    </source>
</evidence>
<protein>
    <recommendedName>
        <fullName evidence="4">FHA domain-containing protein</fullName>
    </recommendedName>
</protein>
<organism evidence="2 3">
    <name type="scientific">Emiliania huxleyi (strain CCMP1516)</name>
    <dbReference type="NCBI Taxonomy" id="280463"/>
    <lineage>
        <taxon>Eukaryota</taxon>
        <taxon>Haptista</taxon>
        <taxon>Haptophyta</taxon>
        <taxon>Prymnesiophyceae</taxon>
        <taxon>Isochrysidales</taxon>
        <taxon>Noelaerhabdaceae</taxon>
        <taxon>Emiliania</taxon>
    </lineage>
</organism>
<proteinExistence type="predicted"/>
<dbReference type="HOGENOM" id="CLU_1285389_0_0_1"/>
<dbReference type="KEGG" id="ehx:EMIHUDRAFT_113321"/>
<dbReference type="PaxDb" id="2903-EOD30422"/>
<keyword evidence="3" id="KW-1185">Reference proteome</keyword>
<feature type="region of interest" description="Disordered" evidence="1">
    <location>
        <begin position="63"/>
        <end position="101"/>
    </location>
</feature>
<reference evidence="2" key="2">
    <citation type="submission" date="2024-10" db="UniProtKB">
        <authorList>
            <consortium name="EnsemblProtists"/>
        </authorList>
    </citation>
    <scope>IDENTIFICATION</scope>
</reference>
<dbReference type="Gene3D" id="2.60.200.20">
    <property type="match status" value="1"/>
</dbReference>
<sequence>MAVAVAAAPISLTDEDRQMTVEQYLKAAASERAAALKRHGEELIERYDAEFKRARKVLRDAAVEAQARSADDSERDDSERDEVPRKTATTSEPSGSSEPSVDAFALVGIRGVHQGKIFKVEPAADRKTWSIGRTADNDFCLSGDDEVSSVHAKDLGSTNGTFTTNGSGASCKLKSRKNHACAWQAARM</sequence>
<dbReference type="Proteomes" id="UP000013827">
    <property type="component" value="Unassembled WGS sequence"/>
</dbReference>
<dbReference type="EnsemblProtists" id="EOD30422">
    <property type="protein sequence ID" value="EOD30422"/>
    <property type="gene ID" value="EMIHUDRAFT_113321"/>
</dbReference>
<dbReference type="GeneID" id="17275696"/>
<evidence type="ECO:0008006" key="4">
    <source>
        <dbReference type="Google" id="ProtNLM"/>
    </source>
</evidence>
<accession>A0A0D3K3T7</accession>
<dbReference type="SUPFAM" id="SSF49879">
    <property type="entry name" value="SMAD/FHA domain"/>
    <property type="match status" value="1"/>
</dbReference>
<dbReference type="AlphaFoldDB" id="A0A0D3K3T7"/>
<name>A0A0D3K3T7_EMIH1</name>
<evidence type="ECO:0000313" key="2">
    <source>
        <dbReference type="EnsemblProtists" id="EOD30422"/>
    </source>
</evidence>
<evidence type="ECO:0000313" key="3">
    <source>
        <dbReference type="Proteomes" id="UP000013827"/>
    </source>
</evidence>
<feature type="compositionally biased region" description="Basic and acidic residues" evidence="1">
    <location>
        <begin position="69"/>
        <end position="85"/>
    </location>
</feature>
<dbReference type="InterPro" id="IPR008984">
    <property type="entry name" value="SMAD_FHA_dom_sf"/>
</dbReference>
<reference evidence="3" key="1">
    <citation type="journal article" date="2013" name="Nature">
        <title>Pan genome of the phytoplankton Emiliania underpins its global distribution.</title>
        <authorList>
            <person name="Read B.A."/>
            <person name="Kegel J."/>
            <person name="Klute M.J."/>
            <person name="Kuo A."/>
            <person name="Lefebvre S.C."/>
            <person name="Maumus F."/>
            <person name="Mayer C."/>
            <person name="Miller J."/>
            <person name="Monier A."/>
            <person name="Salamov A."/>
            <person name="Young J."/>
            <person name="Aguilar M."/>
            <person name="Claverie J.M."/>
            <person name="Frickenhaus S."/>
            <person name="Gonzalez K."/>
            <person name="Herman E.K."/>
            <person name="Lin Y.C."/>
            <person name="Napier J."/>
            <person name="Ogata H."/>
            <person name="Sarno A.F."/>
            <person name="Shmutz J."/>
            <person name="Schroeder D."/>
            <person name="de Vargas C."/>
            <person name="Verret F."/>
            <person name="von Dassow P."/>
            <person name="Valentin K."/>
            <person name="Van de Peer Y."/>
            <person name="Wheeler G."/>
            <person name="Dacks J.B."/>
            <person name="Delwiche C.F."/>
            <person name="Dyhrman S.T."/>
            <person name="Glockner G."/>
            <person name="John U."/>
            <person name="Richards T."/>
            <person name="Worden A.Z."/>
            <person name="Zhang X."/>
            <person name="Grigoriev I.V."/>
            <person name="Allen A.E."/>
            <person name="Bidle K."/>
            <person name="Borodovsky M."/>
            <person name="Bowler C."/>
            <person name="Brownlee C."/>
            <person name="Cock J.M."/>
            <person name="Elias M."/>
            <person name="Gladyshev V.N."/>
            <person name="Groth M."/>
            <person name="Guda C."/>
            <person name="Hadaegh A."/>
            <person name="Iglesias-Rodriguez M.D."/>
            <person name="Jenkins J."/>
            <person name="Jones B.M."/>
            <person name="Lawson T."/>
            <person name="Leese F."/>
            <person name="Lindquist E."/>
            <person name="Lobanov A."/>
            <person name="Lomsadze A."/>
            <person name="Malik S.B."/>
            <person name="Marsh M.E."/>
            <person name="Mackinder L."/>
            <person name="Mock T."/>
            <person name="Mueller-Roeber B."/>
            <person name="Pagarete A."/>
            <person name="Parker M."/>
            <person name="Probert I."/>
            <person name="Quesneville H."/>
            <person name="Raines C."/>
            <person name="Rensing S.A."/>
            <person name="Riano-Pachon D.M."/>
            <person name="Richier S."/>
            <person name="Rokitta S."/>
            <person name="Shiraiwa Y."/>
            <person name="Soanes D.M."/>
            <person name="van der Giezen M."/>
            <person name="Wahlund T.M."/>
            <person name="Williams B."/>
            <person name="Wilson W."/>
            <person name="Wolfe G."/>
            <person name="Wurch L.L."/>
        </authorList>
    </citation>
    <scope>NUCLEOTIDE SEQUENCE</scope>
</reference>
<dbReference type="RefSeq" id="XP_005782851.1">
    <property type="nucleotide sequence ID" value="XM_005782794.1"/>
</dbReference>